<evidence type="ECO:0000313" key="2">
    <source>
        <dbReference type="EMBL" id="GJH24393.1"/>
    </source>
</evidence>
<dbReference type="Proteomes" id="UP001055111">
    <property type="component" value="Unassembled WGS sequence"/>
</dbReference>
<gene>
    <name evidence="2" type="ORF">CBA19CS42_07775</name>
</gene>
<feature type="chain" id="PRO_5041417369" evidence="1">
    <location>
        <begin position="24"/>
        <end position="60"/>
    </location>
</feature>
<feature type="signal peptide" evidence="1">
    <location>
        <begin position="1"/>
        <end position="23"/>
    </location>
</feature>
<dbReference type="RefSeq" id="WP_035507079.1">
    <property type="nucleotide sequence ID" value="NZ_BPUS01000002.1"/>
</dbReference>
<dbReference type="AlphaFoldDB" id="A0AA37I982"/>
<name>A0AA37I982_9BURK</name>
<organism evidence="2 3">
    <name type="scientific">Caballeronia novacaledonica</name>
    <dbReference type="NCBI Taxonomy" id="1544861"/>
    <lineage>
        <taxon>Bacteria</taxon>
        <taxon>Pseudomonadati</taxon>
        <taxon>Pseudomonadota</taxon>
        <taxon>Betaproteobacteria</taxon>
        <taxon>Burkholderiales</taxon>
        <taxon>Burkholderiaceae</taxon>
        <taxon>Caballeronia</taxon>
    </lineage>
</organism>
<sequence>MAFISWFLSVVVALLATATIAMALPRSAADELNATAPQSIFSIEMNRIDAILASCMPNAD</sequence>
<dbReference type="EMBL" id="BPUS01000002">
    <property type="protein sequence ID" value="GJH24393.1"/>
    <property type="molecule type" value="Genomic_DNA"/>
</dbReference>
<evidence type="ECO:0000256" key="1">
    <source>
        <dbReference type="SAM" id="SignalP"/>
    </source>
</evidence>
<accession>A0AA37I982</accession>
<keyword evidence="1" id="KW-0732">Signal</keyword>
<proteinExistence type="predicted"/>
<evidence type="ECO:0000313" key="3">
    <source>
        <dbReference type="Proteomes" id="UP001055111"/>
    </source>
</evidence>
<comment type="caution">
    <text evidence="2">The sequence shown here is derived from an EMBL/GenBank/DDBJ whole genome shotgun (WGS) entry which is preliminary data.</text>
</comment>
<protein>
    <submittedName>
        <fullName evidence="2">Uncharacterized protein</fullName>
    </submittedName>
</protein>
<reference evidence="2" key="1">
    <citation type="submission" date="2022-09" db="EMBL/GenBank/DDBJ databases">
        <title>Isolation and characterization of 3-chlorobenzoate degrading bacteria from soils in Shizuoka.</title>
        <authorList>
            <person name="Ifat A."/>
            <person name="Ogawa N."/>
            <person name="Kimbara K."/>
            <person name="Moriuchi R."/>
            <person name="Dohra H."/>
            <person name="Shintani M."/>
        </authorList>
    </citation>
    <scope>NUCLEOTIDE SEQUENCE</scope>
    <source>
        <strain evidence="2">19CS4-2</strain>
    </source>
</reference>